<keyword evidence="3" id="KW-0732">Signal</keyword>
<protein>
    <submittedName>
        <fullName evidence="5">ABC transporter substrate-binding protein</fullName>
    </submittedName>
</protein>
<dbReference type="InterPro" id="IPR030678">
    <property type="entry name" value="Peptide/Ni-bd"/>
</dbReference>
<dbReference type="Gene3D" id="3.90.76.10">
    <property type="entry name" value="Dipeptide-binding Protein, Domain 1"/>
    <property type="match status" value="1"/>
</dbReference>
<dbReference type="InterPro" id="IPR000914">
    <property type="entry name" value="SBP_5_dom"/>
</dbReference>
<dbReference type="OrthoDB" id="9803988at2"/>
<dbReference type="PIRSF" id="PIRSF002741">
    <property type="entry name" value="MppA"/>
    <property type="match status" value="1"/>
</dbReference>
<name>A0A2W4DHY0_9HYPH</name>
<dbReference type="EMBL" id="PCDP01000005">
    <property type="protein sequence ID" value="PZM16014.1"/>
    <property type="molecule type" value="Genomic_DNA"/>
</dbReference>
<evidence type="ECO:0000259" key="4">
    <source>
        <dbReference type="Pfam" id="PF00496"/>
    </source>
</evidence>
<proteinExistence type="inferred from homology"/>
<dbReference type="InterPro" id="IPR039424">
    <property type="entry name" value="SBP_5"/>
</dbReference>
<dbReference type="SUPFAM" id="SSF53850">
    <property type="entry name" value="Periplasmic binding protein-like II"/>
    <property type="match status" value="1"/>
</dbReference>
<dbReference type="AlphaFoldDB" id="A0A2W4DHY0"/>
<accession>A0A2W4DHY0</accession>
<comment type="subcellular location">
    <subcellularLocation>
        <location evidence="1">Periplasm</location>
    </subcellularLocation>
</comment>
<comment type="caution">
    <text evidence="5">The sequence shown here is derived from an EMBL/GenBank/DDBJ whole genome shotgun (WGS) entry which is preliminary data.</text>
</comment>
<dbReference type="PANTHER" id="PTHR30290">
    <property type="entry name" value="PERIPLASMIC BINDING COMPONENT OF ABC TRANSPORTER"/>
    <property type="match status" value="1"/>
</dbReference>
<dbReference type="GO" id="GO:0030288">
    <property type="term" value="C:outer membrane-bounded periplasmic space"/>
    <property type="evidence" value="ECO:0007669"/>
    <property type="project" value="UniProtKB-ARBA"/>
</dbReference>
<dbReference type="Pfam" id="PF00496">
    <property type="entry name" value="SBP_bac_5"/>
    <property type="match status" value="1"/>
</dbReference>
<evidence type="ECO:0000256" key="3">
    <source>
        <dbReference type="ARBA" id="ARBA00022729"/>
    </source>
</evidence>
<dbReference type="GO" id="GO:0043190">
    <property type="term" value="C:ATP-binding cassette (ABC) transporter complex"/>
    <property type="evidence" value="ECO:0007669"/>
    <property type="project" value="InterPro"/>
</dbReference>
<comment type="similarity">
    <text evidence="2">Belongs to the bacterial solute-binding protein 5 family.</text>
</comment>
<evidence type="ECO:0000313" key="6">
    <source>
        <dbReference type="Proteomes" id="UP000248925"/>
    </source>
</evidence>
<dbReference type="Gene3D" id="3.10.105.10">
    <property type="entry name" value="Dipeptide-binding Protein, Domain 3"/>
    <property type="match status" value="1"/>
</dbReference>
<reference evidence="5 6" key="1">
    <citation type="journal article" date="2018" name="Sci. Rep.">
        <title>Rhizobium tumorigenes sp. nov., a novel plant tumorigenic bacterium isolated from cane gall tumors on thornless blackberry.</title>
        <authorList>
            <person name="Kuzmanovi N."/>
            <person name="Smalla K."/>
            <person name="Gronow S."/>
            <person name="PuBawska J."/>
        </authorList>
    </citation>
    <scope>NUCLEOTIDE SEQUENCE [LARGE SCALE GENOMIC DNA]</scope>
    <source>
        <strain evidence="5 6">CCBAU 85046</strain>
    </source>
</reference>
<sequence>MMIKLQRPSADTLSRHLLSAAITAGVFLGGLMPAEAAKTTLNLGMSVEPAGLDPTVAAPVAIGQVTWQNIFEGLVTIDENGKVVPQLAKSWTISPDGLTYTFKLQTGVQFHDGETFDATAAKFALDRARGSDSVNPQKRFFSTIASIDTADAETLVLHLSSPTGSLLYWLGWPSSVMVGPKSAANDKTTPVGTGPFKFAAWAKGDHVDLVKNPGYWNKAVQVKLDKVRFRFIADPQAEAAALKAGDIDAFPEFAAPELMSSFDGDARLMTKVGNTELKVVAGMNNSRKPFDDKRVRQALMMALDRKTIIDGAWSGLGTAIGSHYTPNDPGYEDLTGTLPYDPAKAKALLAEAGYPNGFTFSIKTPQMSYAPRSAEVMQAMFADIGVTMNIEPTEFPAKWVQDVFTARDYDMTIVAHAEPLDIDIYSREPYYFNYSNPAFNGLMKKIQESTDPVEQNKLYGEAQSMLAQDVPALYLFVMPKLGVWDRKLKGLWENEPIPSNVLTEVSWED</sequence>
<keyword evidence="6" id="KW-1185">Reference proteome</keyword>
<dbReference type="GO" id="GO:1904680">
    <property type="term" value="F:peptide transmembrane transporter activity"/>
    <property type="evidence" value="ECO:0007669"/>
    <property type="project" value="TreeGrafter"/>
</dbReference>
<evidence type="ECO:0000313" key="5">
    <source>
        <dbReference type="EMBL" id="PZM16014.1"/>
    </source>
</evidence>
<dbReference type="Proteomes" id="UP000248925">
    <property type="component" value="Unassembled WGS sequence"/>
</dbReference>
<organism evidence="5 6">
    <name type="scientific">Rhizobium tubonense</name>
    <dbReference type="NCBI Taxonomy" id="484088"/>
    <lineage>
        <taxon>Bacteria</taxon>
        <taxon>Pseudomonadati</taxon>
        <taxon>Pseudomonadota</taxon>
        <taxon>Alphaproteobacteria</taxon>
        <taxon>Hyphomicrobiales</taxon>
        <taxon>Rhizobiaceae</taxon>
        <taxon>Rhizobium/Agrobacterium group</taxon>
        <taxon>Rhizobium</taxon>
    </lineage>
</organism>
<dbReference type="Gene3D" id="3.40.190.10">
    <property type="entry name" value="Periplasmic binding protein-like II"/>
    <property type="match status" value="1"/>
</dbReference>
<gene>
    <name evidence="5" type="ORF">CPY51_04840</name>
</gene>
<evidence type="ECO:0000256" key="1">
    <source>
        <dbReference type="ARBA" id="ARBA00004418"/>
    </source>
</evidence>
<feature type="domain" description="Solute-binding protein family 5" evidence="4">
    <location>
        <begin position="82"/>
        <end position="417"/>
    </location>
</feature>
<dbReference type="PANTHER" id="PTHR30290:SF38">
    <property type="entry name" value="D,D-DIPEPTIDE-BINDING PERIPLASMIC PROTEIN DDPA-RELATED"/>
    <property type="match status" value="1"/>
</dbReference>
<dbReference type="GO" id="GO:0015833">
    <property type="term" value="P:peptide transport"/>
    <property type="evidence" value="ECO:0007669"/>
    <property type="project" value="TreeGrafter"/>
</dbReference>
<dbReference type="CDD" id="cd08494">
    <property type="entry name" value="PBP2_NikA_DppA_OppA_like_6"/>
    <property type="match status" value="1"/>
</dbReference>
<evidence type="ECO:0000256" key="2">
    <source>
        <dbReference type="ARBA" id="ARBA00005695"/>
    </source>
</evidence>